<dbReference type="SUPFAM" id="SSF51126">
    <property type="entry name" value="Pectin lyase-like"/>
    <property type="match status" value="1"/>
</dbReference>
<dbReference type="Gene3D" id="2.160.20.10">
    <property type="entry name" value="Single-stranded right-handed beta-helix, Pectin lyase-like"/>
    <property type="match status" value="1"/>
</dbReference>
<feature type="domain" description="Right handed beta helix" evidence="3">
    <location>
        <begin position="341"/>
        <end position="524"/>
    </location>
</feature>
<feature type="compositionally biased region" description="Polar residues" evidence="1">
    <location>
        <begin position="620"/>
        <end position="630"/>
    </location>
</feature>
<proteinExistence type="predicted"/>
<evidence type="ECO:0000256" key="1">
    <source>
        <dbReference type="SAM" id="MobiDB-lite"/>
    </source>
</evidence>
<dbReference type="AlphaFoldDB" id="A0A6C2UN16"/>
<dbReference type="Proteomes" id="UP000346198">
    <property type="component" value="Unassembled WGS sequence"/>
</dbReference>
<gene>
    <name evidence="4" type="ORF">SCARR_02737</name>
</gene>
<organism evidence="4 5">
    <name type="scientific">Pontiella sulfatireligans</name>
    <dbReference type="NCBI Taxonomy" id="2750658"/>
    <lineage>
        <taxon>Bacteria</taxon>
        <taxon>Pseudomonadati</taxon>
        <taxon>Kiritimatiellota</taxon>
        <taxon>Kiritimatiellia</taxon>
        <taxon>Kiritimatiellales</taxon>
        <taxon>Pontiellaceae</taxon>
        <taxon>Pontiella</taxon>
    </lineage>
</organism>
<reference evidence="4 5" key="1">
    <citation type="submission" date="2019-04" db="EMBL/GenBank/DDBJ databases">
        <authorList>
            <person name="Van Vliet M D."/>
        </authorList>
    </citation>
    <scope>NUCLEOTIDE SEQUENCE [LARGE SCALE GENOMIC DNA]</scope>
    <source>
        <strain evidence="4 5">F21</strain>
    </source>
</reference>
<dbReference type="Pfam" id="PF13229">
    <property type="entry name" value="Beta_helix"/>
    <property type="match status" value="1"/>
</dbReference>
<feature type="chain" id="PRO_5025649341" description="Right handed beta helix domain-containing protein" evidence="2">
    <location>
        <begin position="26"/>
        <end position="910"/>
    </location>
</feature>
<dbReference type="InterPro" id="IPR011050">
    <property type="entry name" value="Pectin_lyase_fold/virulence"/>
</dbReference>
<protein>
    <recommendedName>
        <fullName evidence="3">Right handed beta helix domain-containing protein</fullName>
    </recommendedName>
</protein>
<dbReference type="EMBL" id="CAAHFH010000002">
    <property type="protein sequence ID" value="VGO20671.1"/>
    <property type="molecule type" value="Genomic_DNA"/>
</dbReference>
<keyword evidence="2" id="KW-0732">Signal</keyword>
<evidence type="ECO:0000256" key="2">
    <source>
        <dbReference type="SAM" id="SignalP"/>
    </source>
</evidence>
<dbReference type="InterPro" id="IPR039448">
    <property type="entry name" value="Beta_helix"/>
</dbReference>
<accession>A0A6C2UN16</accession>
<feature type="signal peptide" evidence="2">
    <location>
        <begin position="1"/>
        <end position="25"/>
    </location>
</feature>
<feature type="region of interest" description="Disordered" evidence="1">
    <location>
        <begin position="615"/>
        <end position="639"/>
    </location>
</feature>
<dbReference type="RefSeq" id="WP_136062197.1">
    <property type="nucleotide sequence ID" value="NZ_CAAHFH010000002.1"/>
</dbReference>
<dbReference type="Gene3D" id="2.60.120.260">
    <property type="entry name" value="Galactose-binding domain-like"/>
    <property type="match status" value="1"/>
</dbReference>
<evidence type="ECO:0000313" key="5">
    <source>
        <dbReference type="Proteomes" id="UP000346198"/>
    </source>
</evidence>
<evidence type="ECO:0000259" key="3">
    <source>
        <dbReference type="Pfam" id="PF13229"/>
    </source>
</evidence>
<dbReference type="InterPro" id="IPR006626">
    <property type="entry name" value="PbH1"/>
</dbReference>
<keyword evidence="5" id="KW-1185">Reference proteome</keyword>
<name>A0A6C2UN16_9BACT</name>
<dbReference type="PANTHER" id="PTHR36453">
    <property type="entry name" value="SECRETED PROTEIN-RELATED"/>
    <property type="match status" value="1"/>
</dbReference>
<evidence type="ECO:0000313" key="4">
    <source>
        <dbReference type="EMBL" id="VGO20671.1"/>
    </source>
</evidence>
<dbReference type="InterPro" id="IPR012334">
    <property type="entry name" value="Pectin_lyas_fold"/>
</dbReference>
<sequence length="910" mass="98639">MGHYRKNICAVFLTTCAAGILTASATDYYVSALNGNDTSNAGSLNSPFKTISKAAAVMPSGSRCFIREGIYRETVTVQQDQLYFGAFSNEQVVVSGCDLVTTPWISYSGQIEQTTQTNKVLQLFANGRRMNLARYPNEDAEQNMFSTYEWAASETIGISKGGAGLAQVVFSDIPNQPVDYWVGGYYTGKNGPNSFTAAVGDIISSSETSIQIENLAYWSRNNLEADSGIGEGSGYIINHINALDSAGEWYWNNSTLYYSPDQGINLALAAIEARTRLLGFVLDSKKNITLENIQFHAASLSMEEATDCLLTRCSFRYPAPWSNYSYSTGHDYGGPDDGSCGIFVSGENNLIANAYIAHSWGSGLRITGTNNAIEDSVIEDIDWCGRRMSGVQLLGISNRVTGCTIRECGREGIDGGQAKVGFEQYGRYHKVKYNRIENIGYLATDCGGFYINLKGLYPADLEIAYNEILHNHGGLYAGGIYMDDGTANVSIHHNLIIGPQQRGIVMNDGQRLNSDNAIIANNTIWDMSHYGVKAGGIYAYNPTNIYVANNLVEPNLFLFSTVIQSNNVLNPSSAQFADATRDDFHLIPNSIYENSGVEIPGITDGFGGSAPDQGAYETGQDWTAGSTQTIPPEHTGVDTDGDGVADIIEIILGTNPVNPDSNSDGTPDSVDYQDAGAVTLHLNALITTNLNLQFETKTNWYHSVQYTDDLLSETWNTIAFNIAGSGEIRQIDVKASTPGRFFRINSGLLANAQDLIFYDGFDHYSPAPASGTLFNSITSSWIANSNLRLYTTEATETAAESEHYFVQFMGATGGGSMSCTVPTDAGSSYEIRVALAMVAGSQPPPQLQIDITGSQEQTTSVTAPPDQWQYALYTFTATAAETTVTFTEPNINTAAQAVRLDSVRIYKMAN</sequence>
<dbReference type="PANTHER" id="PTHR36453:SF1">
    <property type="entry name" value="RIGHT HANDED BETA HELIX DOMAIN-CONTAINING PROTEIN"/>
    <property type="match status" value="1"/>
</dbReference>
<dbReference type="SMART" id="SM00710">
    <property type="entry name" value="PbH1"/>
    <property type="match status" value="6"/>
</dbReference>